<keyword evidence="18" id="KW-1185">Reference proteome</keyword>
<dbReference type="InterPro" id="IPR030398">
    <property type="entry name" value="SEA_DG_dom"/>
</dbReference>
<evidence type="ECO:0000256" key="2">
    <source>
        <dbReference type="ARBA" id="ARBA00004239"/>
    </source>
</evidence>
<protein>
    <recommendedName>
        <fullName evidence="10">Dystroglycan 1</fullName>
    </recommendedName>
    <alternativeName>
        <fullName evidence="12">Dystroglycan</fullName>
    </alternativeName>
    <alternativeName>
        <fullName evidence="11">Dystrophin-associated glycoprotein 1</fullName>
    </alternativeName>
</protein>
<evidence type="ECO:0000313" key="18">
    <source>
        <dbReference type="Proteomes" id="UP001151699"/>
    </source>
</evidence>
<evidence type="ECO:0000313" key="17">
    <source>
        <dbReference type="EMBL" id="KAJ6636416.1"/>
    </source>
</evidence>
<dbReference type="PANTHER" id="PTHR21559">
    <property type="entry name" value="DYSTROGLYCAN-RELATED"/>
    <property type="match status" value="1"/>
</dbReference>
<dbReference type="AlphaFoldDB" id="A0A9Q0RXU0"/>
<dbReference type="GO" id="GO:0043236">
    <property type="term" value="F:laminin binding"/>
    <property type="evidence" value="ECO:0007669"/>
    <property type="project" value="TreeGrafter"/>
</dbReference>
<dbReference type="Gene3D" id="2.60.40.10">
    <property type="entry name" value="Immunoglobulins"/>
    <property type="match status" value="2"/>
</dbReference>
<evidence type="ECO:0000256" key="7">
    <source>
        <dbReference type="ARBA" id="ARBA00023257"/>
    </source>
</evidence>
<dbReference type="GO" id="GO:0045211">
    <property type="term" value="C:postsynaptic membrane"/>
    <property type="evidence" value="ECO:0007669"/>
    <property type="project" value="UniProtKB-SubCell"/>
</dbReference>
<comment type="caution">
    <text evidence="17">The sequence shown here is derived from an EMBL/GenBank/DDBJ whole genome shotgun (WGS) entry which is preliminary data.</text>
</comment>
<feature type="non-terminal residue" evidence="17">
    <location>
        <position position="810"/>
    </location>
</feature>
<dbReference type="EMBL" id="WJQU01000004">
    <property type="protein sequence ID" value="KAJ6636416.1"/>
    <property type="molecule type" value="Genomic_DNA"/>
</dbReference>
<dbReference type="GO" id="GO:0002009">
    <property type="term" value="P:morphogenesis of an epithelium"/>
    <property type="evidence" value="ECO:0007669"/>
    <property type="project" value="TreeGrafter"/>
</dbReference>
<feature type="compositionally biased region" description="Basic residues" evidence="14">
    <location>
        <begin position="422"/>
        <end position="431"/>
    </location>
</feature>
<dbReference type="PANTHER" id="PTHR21559:SF21">
    <property type="entry name" value="DYSTROGLYCAN 1"/>
    <property type="match status" value="1"/>
</dbReference>
<dbReference type="Pfam" id="PF05345">
    <property type="entry name" value="He_PIG"/>
    <property type="match status" value="1"/>
</dbReference>
<accession>A0A9Q0RXU0</accession>
<feature type="domain" description="Peptidase S72" evidence="16">
    <location>
        <begin position="539"/>
        <end position="653"/>
    </location>
</feature>
<dbReference type="GO" id="GO:0042383">
    <property type="term" value="C:sarcolemma"/>
    <property type="evidence" value="ECO:0007669"/>
    <property type="project" value="UniProtKB-SubCell"/>
</dbReference>
<evidence type="ECO:0000256" key="14">
    <source>
        <dbReference type="SAM" id="MobiDB-lite"/>
    </source>
</evidence>
<comment type="subcellular location">
    <subcellularLocation>
        <location evidence="1">Cell membrane</location>
        <location evidence="1">Sarcolemma</location>
    </subcellularLocation>
    <subcellularLocation>
        <location evidence="3">Nucleus</location>
        <location evidence="3">Nucleoplasm</location>
    </subcellularLocation>
    <subcellularLocation>
        <location evidence="13">Postsynaptic cell membrane</location>
    </subcellularLocation>
    <subcellularLocation>
        <location evidence="2">Secreted</location>
        <location evidence="2">Extracellular space</location>
    </subcellularLocation>
</comment>
<keyword evidence="15" id="KW-0812">Transmembrane</keyword>
<keyword evidence="4" id="KW-0597">Phosphoprotein</keyword>
<evidence type="ECO:0000256" key="1">
    <source>
        <dbReference type="ARBA" id="ARBA00004135"/>
    </source>
</evidence>
<dbReference type="InterPro" id="IPR013783">
    <property type="entry name" value="Ig-like_fold"/>
</dbReference>
<dbReference type="Proteomes" id="UP001151699">
    <property type="component" value="Chromosome C"/>
</dbReference>
<dbReference type="GO" id="GO:0005654">
    <property type="term" value="C:nucleoplasm"/>
    <property type="evidence" value="ECO:0007669"/>
    <property type="project" value="UniProtKB-SubCell"/>
</dbReference>
<keyword evidence="15" id="KW-1133">Transmembrane helix</keyword>
<evidence type="ECO:0000256" key="11">
    <source>
        <dbReference type="ARBA" id="ARBA00030092"/>
    </source>
</evidence>
<dbReference type="SUPFAM" id="SSF49313">
    <property type="entry name" value="Cadherin-like"/>
    <property type="match status" value="2"/>
</dbReference>
<sequence>MSESSETSETDKKSDVIEETIDKAAVETVATPVDILTTEKQFIETSTENIIQTTVALVTTLSPTTKTETEDTSVASIVTTTEEIVVTSTVTTSTESAKPQETEETVVVTERKTEPLVSSTTEKVLLRSSTAASTAVDETDYEYEDLSTIQSMEKSTTDANRERIIVPLEVLPSTSTIQTTTSTAKPITTTEYIEPEPVNYAPVIKNRMPKLPVTAGKPFSLIVPIDTFTDSEDGTNLKLTLSDKNDHPLKPNSWIQFNAETREIYGLPLEDAVSKWQFLLRASDSGNESVVETLDVVVQQHKAHRSANHDISIGVKLIDKFRSNVDWQIRLIKGIVDTLHDASSAGIIVREIRHSIQDLSAATFVYTNDTLPKDKCPEEKLDELFQRLTVKSLSLNVPEMEIKFVSGKPIGPCLKIETPRPKPPKPTHHMAKNYPPVPRNQVDRVNATIGQLLVFKVPSDTFYDPEDNTDLKLSLLSLDRAPLDPRHWLQFDAKNQEFFGIPKYGDAGQKEFLLVAEDREGLTATDALVVVVSHPLHREYNTLFEMTLGMPYDEFNNSAVQRRFVERIAQIFGDSTTSNIQIRAIRKIHQSGKTLINYYNTTLHRPHHVCPTEHIEQLRKILIHPEGDIRHRVKETLGADFDLTKVNFVPMGACIESDDTIHHAHVPVKTDDTQQSSFGDDYLLTFVLPAVVIIAMILIAAIIACCLHRRRMTGKMELGKNDYRDEEERRSFRSKGIPVIFQDELDEKPELGNKSPIILKDEKPPLLPPSYNSTNPDDQEDVDEYVPPPAVVMNGRETRGKSPVTPSYRK</sequence>
<dbReference type="Pfam" id="PF05454">
    <property type="entry name" value="DAG1"/>
    <property type="match status" value="1"/>
</dbReference>
<feature type="region of interest" description="Disordered" evidence="14">
    <location>
        <begin position="89"/>
        <end position="114"/>
    </location>
</feature>
<evidence type="ECO:0000256" key="6">
    <source>
        <dbReference type="ARBA" id="ARBA00023242"/>
    </source>
</evidence>
<feature type="domain" description="Peptidase S72" evidence="16">
    <location>
        <begin position="306"/>
        <end position="412"/>
    </location>
</feature>
<dbReference type="InterPro" id="IPR015919">
    <property type="entry name" value="Cadherin-like_sf"/>
</dbReference>
<dbReference type="GO" id="GO:0007411">
    <property type="term" value="P:axon guidance"/>
    <property type="evidence" value="ECO:0007669"/>
    <property type="project" value="TreeGrafter"/>
</dbReference>
<keyword evidence="6" id="KW-0539">Nucleus</keyword>
<dbReference type="InterPro" id="IPR006644">
    <property type="entry name" value="Cadg"/>
</dbReference>
<reference evidence="17" key="1">
    <citation type="submission" date="2022-07" db="EMBL/GenBank/DDBJ databases">
        <authorList>
            <person name="Trinca V."/>
            <person name="Uliana J.V.C."/>
            <person name="Torres T.T."/>
            <person name="Ward R.J."/>
            <person name="Monesi N."/>
        </authorList>
    </citation>
    <scope>NUCLEOTIDE SEQUENCE</scope>
    <source>
        <strain evidence="17">HSMRA1968</strain>
        <tissue evidence="17">Whole embryos</tissue>
    </source>
</reference>
<name>A0A9Q0RXU0_9DIPT</name>
<evidence type="ECO:0000256" key="12">
    <source>
        <dbReference type="ARBA" id="ARBA00031034"/>
    </source>
</evidence>
<organism evidence="17 18">
    <name type="scientific">Pseudolycoriella hygida</name>
    <dbReference type="NCBI Taxonomy" id="35572"/>
    <lineage>
        <taxon>Eukaryota</taxon>
        <taxon>Metazoa</taxon>
        <taxon>Ecdysozoa</taxon>
        <taxon>Arthropoda</taxon>
        <taxon>Hexapoda</taxon>
        <taxon>Insecta</taxon>
        <taxon>Pterygota</taxon>
        <taxon>Neoptera</taxon>
        <taxon>Endopterygota</taxon>
        <taxon>Diptera</taxon>
        <taxon>Nematocera</taxon>
        <taxon>Sciaroidea</taxon>
        <taxon>Sciaridae</taxon>
        <taxon>Pseudolycoriella</taxon>
    </lineage>
</organism>
<evidence type="ECO:0000256" key="9">
    <source>
        <dbReference type="ARBA" id="ARBA00024991"/>
    </source>
</evidence>
<dbReference type="SMART" id="SM00736">
    <property type="entry name" value="CADG"/>
    <property type="match status" value="2"/>
</dbReference>
<feature type="transmembrane region" description="Helical" evidence="15">
    <location>
        <begin position="682"/>
        <end position="707"/>
    </location>
</feature>
<dbReference type="GO" id="GO:0005576">
    <property type="term" value="C:extracellular region"/>
    <property type="evidence" value="ECO:0007669"/>
    <property type="project" value="UniProtKB-SubCell"/>
</dbReference>
<dbReference type="InterPro" id="IPR008465">
    <property type="entry name" value="DAG1_C"/>
</dbReference>
<evidence type="ECO:0000256" key="13">
    <source>
        <dbReference type="ARBA" id="ARBA00034100"/>
    </source>
</evidence>
<keyword evidence="15" id="KW-0472">Membrane</keyword>
<comment type="function">
    <text evidence="9">Transmembrane protein that plays important roles in connecting the extracellular matrix to the cytoskeleton. Acts as a cell adhesion receptor in both muscle and non-muscle tissues. Receptor for both DMD and UTRN and, through these interactions, scaffolds axin to the cytoskeleton. Also functions in cell adhesion-mediated signaling and implicated in cell polarity.</text>
</comment>
<feature type="region of interest" description="Disordered" evidence="14">
    <location>
        <begin position="750"/>
        <end position="810"/>
    </location>
</feature>
<evidence type="ECO:0000256" key="5">
    <source>
        <dbReference type="ARBA" id="ARBA00023018"/>
    </source>
</evidence>
<keyword evidence="5" id="KW-0770">Synapse</keyword>
<dbReference type="GO" id="GO:0005509">
    <property type="term" value="F:calcium ion binding"/>
    <property type="evidence" value="ECO:0007669"/>
    <property type="project" value="InterPro"/>
</dbReference>
<evidence type="ECO:0000259" key="16">
    <source>
        <dbReference type="PROSITE" id="PS51699"/>
    </source>
</evidence>
<dbReference type="OrthoDB" id="5990676at2759"/>
<keyword evidence="7" id="KW-0628">Postsynaptic cell membrane</keyword>
<dbReference type="GO" id="GO:0021675">
    <property type="term" value="P:nerve development"/>
    <property type="evidence" value="ECO:0007669"/>
    <property type="project" value="TreeGrafter"/>
</dbReference>
<feature type="region of interest" description="Disordered" evidence="14">
    <location>
        <begin position="419"/>
        <end position="439"/>
    </location>
</feature>
<evidence type="ECO:0000256" key="15">
    <source>
        <dbReference type="SAM" id="Phobius"/>
    </source>
</evidence>
<evidence type="ECO:0000256" key="8">
    <source>
        <dbReference type="ARBA" id="ARBA00023567"/>
    </source>
</evidence>
<dbReference type="PROSITE" id="PS51699">
    <property type="entry name" value="SEA_DG"/>
    <property type="match status" value="2"/>
</dbReference>
<evidence type="ECO:0000256" key="10">
    <source>
        <dbReference type="ARBA" id="ARBA00026224"/>
    </source>
</evidence>
<evidence type="ECO:0000256" key="3">
    <source>
        <dbReference type="ARBA" id="ARBA00004642"/>
    </source>
</evidence>
<comment type="function">
    <text evidence="8">The dystroglycan complex is involved in a number of processes including laminin and basement membrane assembly, sarcolemmal stability, cell survival, peripheral nerve myelination, nodal structure, cell migration, and epithelial polarization.</text>
</comment>
<dbReference type="GO" id="GO:0016011">
    <property type="term" value="C:dystroglycan complex"/>
    <property type="evidence" value="ECO:0007669"/>
    <property type="project" value="TreeGrafter"/>
</dbReference>
<proteinExistence type="predicted"/>
<evidence type="ECO:0000256" key="4">
    <source>
        <dbReference type="ARBA" id="ARBA00022553"/>
    </source>
</evidence>
<gene>
    <name evidence="17" type="primary">DAG1</name>
    <name evidence="17" type="ORF">Bhyg_15006</name>
</gene>